<dbReference type="InterPro" id="IPR051260">
    <property type="entry name" value="Diverse_substr_monoxygenases"/>
</dbReference>
<gene>
    <name evidence="2" type="ORF">GCM10010302_39680</name>
</gene>
<dbReference type="SUPFAM" id="SSF51679">
    <property type="entry name" value="Bacterial luciferase-like"/>
    <property type="match status" value="1"/>
</dbReference>
<dbReference type="Pfam" id="PF00296">
    <property type="entry name" value="Bac_luciferase"/>
    <property type="match status" value="1"/>
</dbReference>
<dbReference type="EMBL" id="BAAABV010000018">
    <property type="protein sequence ID" value="GAA0297088.1"/>
    <property type="molecule type" value="Genomic_DNA"/>
</dbReference>
<evidence type="ECO:0000313" key="3">
    <source>
        <dbReference type="Proteomes" id="UP001501867"/>
    </source>
</evidence>
<dbReference type="InterPro" id="IPR036661">
    <property type="entry name" value="Luciferase-like_sf"/>
</dbReference>
<organism evidence="2 3">
    <name type="scientific">Streptomyces polychromogenes</name>
    <dbReference type="NCBI Taxonomy" id="67342"/>
    <lineage>
        <taxon>Bacteria</taxon>
        <taxon>Bacillati</taxon>
        <taxon>Actinomycetota</taxon>
        <taxon>Actinomycetes</taxon>
        <taxon>Kitasatosporales</taxon>
        <taxon>Streptomycetaceae</taxon>
        <taxon>Streptomyces</taxon>
    </lineage>
</organism>
<dbReference type="Gene3D" id="3.20.20.30">
    <property type="entry name" value="Luciferase-like domain"/>
    <property type="match status" value="1"/>
</dbReference>
<dbReference type="InterPro" id="IPR011251">
    <property type="entry name" value="Luciferase-like_dom"/>
</dbReference>
<protein>
    <submittedName>
        <fullName evidence="2">LLM class flavin-dependent oxidoreductase</fullName>
    </submittedName>
</protein>
<reference evidence="3" key="1">
    <citation type="journal article" date="2019" name="Int. J. Syst. Evol. Microbiol.">
        <title>The Global Catalogue of Microorganisms (GCM) 10K type strain sequencing project: providing services to taxonomists for standard genome sequencing and annotation.</title>
        <authorList>
            <consortium name="The Broad Institute Genomics Platform"/>
            <consortium name="The Broad Institute Genome Sequencing Center for Infectious Disease"/>
            <person name="Wu L."/>
            <person name="Ma J."/>
        </authorList>
    </citation>
    <scope>NUCLEOTIDE SEQUENCE [LARGE SCALE GENOMIC DNA]</scope>
    <source>
        <strain evidence="3">JCM 4505</strain>
    </source>
</reference>
<comment type="caution">
    <text evidence="2">The sequence shown here is derived from an EMBL/GenBank/DDBJ whole genome shotgun (WGS) entry which is preliminary data.</text>
</comment>
<dbReference type="RefSeq" id="WP_344161000.1">
    <property type="nucleotide sequence ID" value="NZ_BAAABV010000018.1"/>
</dbReference>
<dbReference type="PANTHER" id="PTHR30011:SF32">
    <property type="entry name" value="CONSERVED PROTEIN"/>
    <property type="match status" value="1"/>
</dbReference>
<proteinExistence type="predicted"/>
<feature type="domain" description="Luciferase-like" evidence="1">
    <location>
        <begin position="13"/>
        <end position="232"/>
    </location>
</feature>
<sequence length="291" mass="30110">MHIGVGLPAMIPGTSPEQLLGWAVQAEESGYASLSVLDRIVYENYEPLVTLAAAAAVTRRIGLATTVLLAATRGTGAVLAKQAASVHRISGGRLTLGVAVGGREDDYTATGTPYRTRGRDLDTLIGCLRDIWDGGAAPGAGPIGPSLPGGGPSLLIGGHSDAAMRRAARHARGWISGSGSAEPFAARLARLDRAWEDAGRIRRPRVVALAYFALGDHAEARAEHYLGGCYGTGPYARRVMSEALTTPGAVAAAADEYAGAGCDELVLLPCDPDPHQLTLLTRVLGDRLGAA</sequence>
<evidence type="ECO:0000259" key="1">
    <source>
        <dbReference type="Pfam" id="PF00296"/>
    </source>
</evidence>
<name>A0ABP3F367_9ACTN</name>
<dbReference type="Proteomes" id="UP001501867">
    <property type="component" value="Unassembled WGS sequence"/>
</dbReference>
<keyword evidence="3" id="KW-1185">Reference proteome</keyword>
<evidence type="ECO:0000313" key="2">
    <source>
        <dbReference type="EMBL" id="GAA0297088.1"/>
    </source>
</evidence>
<accession>A0ABP3F367</accession>
<dbReference type="PANTHER" id="PTHR30011">
    <property type="entry name" value="ALKANESULFONATE MONOOXYGENASE-RELATED"/>
    <property type="match status" value="1"/>
</dbReference>